<name>A0ABZ0CPH0_9BURK</name>
<sequence>MTTPLYPTFEKRIGDAVDVLIRVQVEPWVFLNAGHPMKLSMFDGRPIHYQGIGFEGSPRHVFWGRYIEPFLEDLAIKQIASAVKEARERQVDAKLLLPEVQNLLLAACTKVYRRMAQIDQSLLGKGFPEKVRLRSTTREYEEMSSFIKKHIDAELEMWKPRPWYEGWYERNKFVVWAVGTVIAIAGLAVKFL</sequence>
<reference evidence="1 2" key="1">
    <citation type="submission" date="2023-10" db="EMBL/GenBank/DDBJ databases">
        <title>Bacteria for the degradation of biodegradable plastic PBAT(Polybutylene adipate terephthalate).</title>
        <authorList>
            <person name="Weon H.-Y."/>
            <person name="Yeon J."/>
        </authorList>
    </citation>
    <scope>NUCLEOTIDE SEQUENCE [LARGE SCALE GENOMIC DNA]</scope>
    <source>
        <strain evidence="1 2">SBD 7-3</strain>
    </source>
</reference>
<dbReference type="RefSeq" id="WP_316699531.1">
    <property type="nucleotide sequence ID" value="NZ_CP136336.1"/>
</dbReference>
<dbReference type="Proteomes" id="UP001303946">
    <property type="component" value="Chromosome"/>
</dbReference>
<accession>A0ABZ0CPH0</accession>
<dbReference type="EMBL" id="CP136336">
    <property type="protein sequence ID" value="WOB06886.1"/>
    <property type="molecule type" value="Genomic_DNA"/>
</dbReference>
<evidence type="ECO:0000313" key="2">
    <source>
        <dbReference type="Proteomes" id="UP001303946"/>
    </source>
</evidence>
<protein>
    <submittedName>
        <fullName evidence="1">Uncharacterized protein</fullName>
    </submittedName>
</protein>
<organism evidence="1 2">
    <name type="scientific">Piscinibacter gummiphilus</name>
    <dbReference type="NCBI Taxonomy" id="946333"/>
    <lineage>
        <taxon>Bacteria</taxon>
        <taxon>Pseudomonadati</taxon>
        <taxon>Pseudomonadota</taxon>
        <taxon>Betaproteobacteria</taxon>
        <taxon>Burkholderiales</taxon>
        <taxon>Sphaerotilaceae</taxon>
        <taxon>Piscinibacter</taxon>
    </lineage>
</organism>
<gene>
    <name evidence="1" type="ORF">RXV79_18410</name>
</gene>
<evidence type="ECO:0000313" key="1">
    <source>
        <dbReference type="EMBL" id="WOB06886.1"/>
    </source>
</evidence>
<proteinExistence type="predicted"/>
<keyword evidence="2" id="KW-1185">Reference proteome</keyword>